<feature type="compositionally biased region" description="Polar residues" evidence="1">
    <location>
        <begin position="91"/>
        <end position="103"/>
    </location>
</feature>
<evidence type="ECO:0000313" key="2">
    <source>
        <dbReference type="EMBL" id="KAJ1958162.1"/>
    </source>
</evidence>
<name>A0A9W8AJS9_9FUNG</name>
<proteinExistence type="predicted"/>
<comment type="caution">
    <text evidence="2">The sequence shown here is derived from an EMBL/GenBank/DDBJ whole genome shotgun (WGS) entry which is preliminary data.</text>
</comment>
<dbReference type="Proteomes" id="UP001150925">
    <property type="component" value="Unassembled WGS sequence"/>
</dbReference>
<reference evidence="2" key="1">
    <citation type="submission" date="2022-07" db="EMBL/GenBank/DDBJ databases">
        <title>Phylogenomic reconstructions and comparative analyses of Kickxellomycotina fungi.</title>
        <authorList>
            <person name="Reynolds N.K."/>
            <person name="Stajich J.E."/>
            <person name="Barry K."/>
            <person name="Grigoriev I.V."/>
            <person name="Crous P."/>
            <person name="Smith M.E."/>
        </authorList>
    </citation>
    <scope>NUCLEOTIDE SEQUENCE</scope>
    <source>
        <strain evidence="2">RSA 1196</strain>
    </source>
</reference>
<keyword evidence="3" id="KW-1185">Reference proteome</keyword>
<feature type="compositionally biased region" description="Polar residues" evidence="1">
    <location>
        <begin position="329"/>
        <end position="347"/>
    </location>
</feature>
<dbReference type="OrthoDB" id="10254720at2759"/>
<evidence type="ECO:0000313" key="3">
    <source>
        <dbReference type="Proteomes" id="UP001150925"/>
    </source>
</evidence>
<feature type="compositionally biased region" description="Polar residues" evidence="1">
    <location>
        <begin position="193"/>
        <end position="202"/>
    </location>
</feature>
<dbReference type="EMBL" id="JANBPY010001829">
    <property type="protein sequence ID" value="KAJ1958162.1"/>
    <property type="molecule type" value="Genomic_DNA"/>
</dbReference>
<accession>A0A9W8AJS9</accession>
<protein>
    <submittedName>
        <fullName evidence="2">Uncharacterized protein</fullName>
    </submittedName>
</protein>
<feature type="non-terminal residue" evidence="2">
    <location>
        <position position="1"/>
    </location>
</feature>
<sequence>MGFTLNYDVALSLGADLQQALRHVTNNILERKAKRIQRLDKPDEWNEYRLLTGDIEDITLCLGIMQLRKQLGRMLAQLNDAPRTDVIGNSERGNQHGSTSRTSSPLSIFFQIVLFCARYIPDRERVPELRSVLSRPVVQELLANCSPDPQFMANACTLPTLAPVSGTASPVTSNPDLAQSIYHSVQDLRPESTGENVVQTGLSPIPAPSPLRLAVDDGLLLEHARKRLSSSSLTELPGTELRAPPSSDSASAQRQDNPSETFQAQSETGRQTTHFEEENPLLWSQGELNQEYLTPDRVRLRKSRSQSHSGPLVTAGASNHHTRVGLGASVSNLGSTQPSRRSTTPGYSSEELDEADYETIGDDRGPTSSAVTLTPGFEADAQTPASLQLFATEVTVTDPIRVGFSLNSYIVYKCQAKRPD</sequence>
<gene>
    <name evidence="2" type="ORF">IWQ62_004945</name>
</gene>
<dbReference type="AlphaFoldDB" id="A0A9W8AJS9"/>
<feature type="compositionally biased region" description="Polar residues" evidence="1">
    <location>
        <begin position="246"/>
        <end position="272"/>
    </location>
</feature>
<organism evidence="2 3">
    <name type="scientific">Dispira parvispora</name>
    <dbReference type="NCBI Taxonomy" id="1520584"/>
    <lineage>
        <taxon>Eukaryota</taxon>
        <taxon>Fungi</taxon>
        <taxon>Fungi incertae sedis</taxon>
        <taxon>Zoopagomycota</taxon>
        <taxon>Kickxellomycotina</taxon>
        <taxon>Dimargaritomycetes</taxon>
        <taxon>Dimargaritales</taxon>
        <taxon>Dimargaritaceae</taxon>
        <taxon>Dispira</taxon>
    </lineage>
</organism>
<evidence type="ECO:0000256" key="1">
    <source>
        <dbReference type="SAM" id="MobiDB-lite"/>
    </source>
</evidence>
<feature type="region of interest" description="Disordered" evidence="1">
    <location>
        <begin position="229"/>
        <end position="352"/>
    </location>
</feature>
<feature type="region of interest" description="Disordered" evidence="1">
    <location>
        <begin position="84"/>
        <end position="103"/>
    </location>
</feature>
<feature type="region of interest" description="Disordered" evidence="1">
    <location>
        <begin position="189"/>
        <end position="209"/>
    </location>
</feature>